<protein>
    <submittedName>
        <fullName evidence="1">Molybdopterin biosynthesis protein moeX</fullName>
    </submittedName>
</protein>
<name>A0A654U1Z2_MYCTX</name>
<dbReference type="Proteomes" id="UP000046680">
    <property type="component" value="Unassembled WGS sequence"/>
</dbReference>
<evidence type="ECO:0000313" key="2">
    <source>
        <dbReference type="Proteomes" id="UP000046680"/>
    </source>
</evidence>
<evidence type="ECO:0000313" key="1">
    <source>
        <dbReference type="EMBL" id="CFR78653.1"/>
    </source>
</evidence>
<gene>
    <name evidence="1" type="ORF">ERS007657_01683</name>
</gene>
<organism evidence="1 2">
    <name type="scientific">Mycobacterium tuberculosis</name>
    <dbReference type="NCBI Taxonomy" id="1773"/>
    <lineage>
        <taxon>Bacteria</taxon>
        <taxon>Bacillati</taxon>
        <taxon>Actinomycetota</taxon>
        <taxon>Actinomycetes</taxon>
        <taxon>Mycobacteriales</taxon>
        <taxon>Mycobacteriaceae</taxon>
        <taxon>Mycobacterium</taxon>
        <taxon>Mycobacterium tuberculosis complex</taxon>
    </lineage>
</organism>
<dbReference type="EMBL" id="CGCX01000550">
    <property type="protein sequence ID" value="CFR78653.1"/>
    <property type="molecule type" value="Genomic_DNA"/>
</dbReference>
<sequence>MYWHPVAATDERALVTRTVEPLTPALDMVSRLFAEQWTRAAEEAALFPCA</sequence>
<reference evidence="1 2" key="1">
    <citation type="submission" date="2015-03" db="EMBL/GenBank/DDBJ databases">
        <authorList>
            <consortium name="Pathogen Informatics"/>
        </authorList>
    </citation>
    <scope>NUCLEOTIDE SEQUENCE [LARGE SCALE GENOMIC DNA]</scope>
    <source>
        <strain evidence="1 2">C09601061</strain>
    </source>
</reference>
<proteinExistence type="predicted"/>
<accession>A0A654U1Z2</accession>
<dbReference type="AlphaFoldDB" id="A0A654U1Z2"/>